<dbReference type="SMART" id="SM00672">
    <property type="entry name" value="CAP10"/>
    <property type="match status" value="1"/>
</dbReference>
<name>A0AAN8ILW9_9EURO</name>
<dbReference type="InterPro" id="IPR051091">
    <property type="entry name" value="O-Glucosyltr/Glycosyltrsf_90"/>
</dbReference>
<organism evidence="2 3">
    <name type="scientific">Knufia fluminis</name>
    <dbReference type="NCBI Taxonomy" id="191047"/>
    <lineage>
        <taxon>Eukaryota</taxon>
        <taxon>Fungi</taxon>
        <taxon>Dikarya</taxon>
        <taxon>Ascomycota</taxon>
        <taxon>Pezizomycotina</taxon>
        <taxon>Eurotiomycetes</taxon>
        <taxon>Chaetothyriomycetidae</taxon>
        <taxon>Chaetothyriales</taxon>
        <taxon>Trichomeriaceae</taxon>
        <taxon>Knufia</taxon>
    </lineage>
</organism>
<dbReference type="EMBL" id="JAKLMC020000014">
    <property type="protein sequence ID" value="KAK5952567.1"/>
    <property type="molecule type" value="Genomic_DNA"/>
</dbReference>
<evidence type="ECO:0000313" key="3">
    <source>
        <dbReference type="Proteomes" id="UP001316803"/>
    </source>
</evidence>
<dbReference type="PANTHER" id="PTHR12203">
    <property type="entry name" value="KDEL LYS-ASP-GLU-LEU CONTAINING - RELATED"/>
    <property type="match status" value="1"/>
</dbReference>
<gene>
    <name evidence="2" type="ORF">OHC33_006159</name>
</gene>
<accession>A0AAN8ILW9</accession>
<dbReference type="AlphaFoldDB" id="A0AAN8ILW9"/>
<dbReference type="PANTHER" id="PTHR12203:SF22">
    <property type="entry name" value="CAPSULE ASSOCIATED PROTEIN"/>
    <property type="match status" value="1"/>
</dbReference>
<sequence length="586" mass="67514">MVRPRQKLVATITVFATLTLLLLAYREDLREVPDRWHAPFLNPEPASSLRSPLDIFNTEPGLPSGPHPIDDLVSEENSDFEGLLNKQTYNVSASAAAYRERRGRHPPPGFDRWMEFAVAHDCVVIEEFFDQVYRDIEPFWGLPASEIRDQAATLPNTISVRNGKVTKSTDEWRFVDAYFDMLKEIEDRLPDVDIPINEMDESRVLVPWEDINELISCSEKTKDLSKLPSVTAFSNLNDPSETLNSQEWLHEGPYWNIARNGCHSDSPGRSADIDTDFSTPPQANITINHYEAPANVQWAKLPFNNDILLPGAVYWRDEKRFSINSGRIPWAQKRSEVLWRGSASGGRNTEINWTRFQRHRLLSMLNGTQVQMALEAEHAAIHGEHDALLTSPRPSIPHNFPLPDRDLYPLQSLAQGLLPDWLRTLSNAAFTWLVCFPPTKKYECSYTGPWYRRGAEMPLHRMFHAKYLPDVDGNSFSGRYRAFLQSNSLPIKATIYSEWHDDRLFAWRHFVPMDNTFVDLWALLEYLVSHDAVAEGIALEGRKWAERVLRKEDMLVYVYRLVLEYARVSSDAREDMGWLEERKRVS</sequence>
<dbReference type="InterPro" id="IPR006598">
    <property type="entry name" value="CAP10"/>
</dbReference>
<comment type="caution">
    <text evidence="2">The sequence shown here is derived from an EMBL/GenBank/DDBJ whole genome shotgun (WGS) entry which is preliminary data.</text>
</comment>
<reference evidence="2 3" key="1">
    <citation type="submission" date="2022-12" db="EMBL/GenBank/DDBJ databases">
        <title>Genomic features and morphological characterization of a novel Knufia sp. strain isolated from spacecraft assembly facility.</title>
        <authorList>
            <person name="Teixeira M."/>
            <person name="Chander A.M."/>
            <person name="Stajich J.E."/>
            <person name="Venkateswaran K."/>
        </authorList>
    </citation>
    <scope>NUCLEOTIDE SEQUENCE [LARGE SCALE GENOMIC DNA]</scope>
    <source>
        <strain evidence="2 3">FJI-L2-BK-P2</strain>
    </source>
</reference>
<proteinExistence type="predicted"/>
<evidence type="ECO:0000259" key="1">
    <source>
        <dbReference type="SMART" id="SM00672"/>
    </source>
</evidence>
<keyword evidence="3" id="KW-1185">Reference proteome</keyword>
<protein>
    <recommendedName>
        <fullName evidence="1">Glycosyl transferase CAP10 domain-containing protein</fullName>
    </recommendedName>
</protein>
<feature type="domain" description="Glycosyl transferase CAP10" evidence="1">
    <location>
        <begin position="269"/>
        <end position="572"/>
    </location>
</feature>
<dbReference type="Proteomes" id="UP001316803">
    <property type="component" value="Unassembled WGS sequence"/>
</dbReference>
<evidence type="ECO:0000313" key="2">
    <source>
        <dbReference type="EMBL" id="KAK5952567.1"/>
    </source>
</evidence>
<dbReference type="Pfam" id="PF05686">
    <property type="entry name" value="Glyco_transf_90"/>
    <property type="match status" value="1"/>
</dbReference>